<evidence type="ECO:0000259" key="2">
    <source>
        <dbReference type="Pfam" id="PF05970"/>
    </source>
</evidence>
<evidence type="ECO:0000313" key="4">
    <source>
        <dbReference type="EMBL" id="KAL0433178.1"/>
    </source>
</evidence>
<feature type="domain" description="DNA helicase Pif1-like 2B" evidence="3">
    <location>
        <begin position="172"/>
        <end position="215"/>
    </location>
</feature>
<dbReference type="InterPro" id="IPR027417">
    <property type="entry name" value="P-loop_NTPase"/>
</dbReference>
<comment type="similarity">
    <text evidence="1">Belongs to the helicase family.</text>
</comment>
<keyword evidence="1" id="KW-0067">ATP-binding</keyword>
<keyword evidence="1" id="KW-0227">DNA damage</keyword>
<dbReference type="GO" id="GO:0000723">
    <property type="term" value="P:telomere maintenance"/>
    <property type="evidence" value="ECO:0007669"/>
    <property type="project" value="InterPro"/>
</dbReference>
<sequence length="259" mass="29198">MGIKEPFGGKVVVLGGDFRQVVPIVPRATIQQTIVASLARSILYQKLTRLTLTKNMRARTDPNFSEFLLRVGNGTEPADSNANIQIPDEMVIKYDMDDDDASEQQLIDAIFPSLRHNCNSTSYMTSRAMLACKNETVDKLNDKMISMFPGQAKIFSSFDEAIDDTDTYYEPEFLNSLTPNDMPPHKLILKKNCPIILLRNLDPSDGLCNETRMVCRNFEDNVIHAEIAIGQYAGKQVFIPRIPLSPAENEGYPFIFKRK</sequence>
<dbReference type="EC" id="5.6.2.3" evidence="1"/>
<comment type="cofactor">
    <cofactor evidence="1">
        <name>Mg(2+)</name>
        <dbReference type="ChEBI" id="CHEBI:18420"/>
    </cofactor>
</comment>
<keyword evidence="1" id="KW-0233">DNA recombination</keyword>
<dbReference type="GO" id="GO:0006310">
    <property type="term" value="P:DNA recombination"/>
    <property type="evidence" value="ECO:0007669"/>
    <property type="project" value="UniProtKB-KW"/>
</dbReference>
<dbReference type="EMBL" id="JACGWN010000009">
    <property type="protein sequence ID" value="KAL0433178.1"/>
    <property type="molecule type" value="Genomic_DNA"/>
</dbReference>
<dbReference type="Pfam" id="PF21530">
    <property type="entry name" value="Pif1_2B_dom"/>
    <property type="match status" value="1"/>
</dbReference>
<feature type="domain" description="DNA helicase Pif1-like DEAD-box helicase" evidence="2">
    <location>
        <begin position="4"/>
        <end position="78"/>
    </location>
</feature>
<protein>
    <recommendedName>
        <fullName evidence="1">ATP-dependent DNA helicase</fullName>
        <ecNumber evidence="1">5.6.2.3</ecNumber>
    </recommendedName>
</protein>
<reference evidence="4" key="1">
    <citation type="submission" date="2020-06" db="EMBL/GenBank/DDBJ databases">
        <authorList>
            <person name="Li T."/>
            <person name="Hu X."/>
            <person name="Zhang T."/>
            <person name="Song X."/>
            <person name="Zhang H."/>
            <person name="Dai N."/>
            <person name="Sheng W."/>
            <person name="Hou X."/>
            <person name="Wei L."/>
        </authorList>
    </citation>
    <scope>NUCLEOTIDE SEQUENCE</scope>
    <source>
        <strain evidence="4">KEN1</strain>
        <tissue evidence="4">Leaf</tissue>
    </source>
</reference>
<comment type="catalytic activity">
    <reaction evidence="1">
        <text>ATP + H2O = ADP + phosphate + H(+)</text>
        <dbReference type="Rhea" id="RHEA:13065"/>
        <dbReference type="ChEBI" id="CHEBI:15377"/>
        <dbReference type="ChEBI" id="CHEBI:15378"/>
        <dbReference type="ChEBI" id="CHEBI:30616"/>
        <dbReference type="ChEBI" id="CHEBI:43474"/>
        <dbReference type="ChEBI" id="CHEBI:456216"/>
        <dbReference type="EC" id="5.6.2.3"/>
    </reaction>
</comment>
<keyword evidence="1" id="KW-0234">DNA repair</keyword>
<dbReference type="GO" id="GO:0043139">
    <property type="term" value="F:5'-3' DNA helicase activity"/>
    <property type="evidence" value="ECO:0007669"/>
    <property type="project" value="UniProtKB-EC"/>
</dbReference>
<proteinExistence type="inferred from homology"/>
<dbReference type="GO" id="GO:0016787">
    <property type="term" value="F:hydrolase activity"/>
    <property type="evidence" value="ECO:0007669"/>
    <property type="project" value="UniProtKB-KW"/>
</dbReference>
<dbReference type="PANTHER" id="PTHR10492:SF94">
    <property type="entry name" value="ATP-DEPENDENT DNA HELICASE"/>
    <property type="match status" value="1"/>
</dbReference>
<dbReference type="AlphaFoldDB" id="A0AAW2VUS1"/>
<comment type="caution">
    <text evidence="4">The sequence shown here is derived from an EMBL/GenBank/DDBJ whole genome shotgun (WGS) entry which is preliminary data.</text>
</comment>
<keyword evidence="1" id="KW-0347">Helicase</keyword>
<name>A0AAW2VUS1_9LAMI</name>
<dbReference type="InterPro" id="IPR049163">
    <property type="entry name" value="Pif1-like_2B_dom"/>
</dbReference>
<organism evidence="4">
    <name type="scientific">Sesamum latifolium</name>
    <dbReference type="NCBI Taxonomy" id="2727402"/>
    <lineage>
        <taxon>Eukaryota</taxon>
        <taxon>Viridiplantae</taxon>
        <taxon>Streptophyta</taxon>
        <taxon>Embryophyta</taxon>
        <taxon>Tracheophyta</taxon>
        <taxon>Spermatophyta</taxon>
        <taxon>Magnoliopsida</taxon>
        <taxon>eudicotyledons</taxon>
        <taxon>Gunneridae</taxon>
        <taxon>Pentapetalae</taxon>
        <taxon>asterids</taxon>
        <taxon>lamiids</taxon>
        <taxon>Lamiales</taxon>
        <taxon>Pedaliaceae</taxon>
        <taxon>Sesamum</taxon>
    </lineage>
</organism>
<evidence type="ECO:0000256" key="1">
    <source>
        <dbReference type="RuleBase" id="RU363044"/>
    </source>
</evidence>
<dbReference type="Pfam" id="PF05970">
    <property type="entry name" value="PIF1"/>
    <property type="match status" value="1"/>
</dbReference>
<evidence type="ECO:0000259" key="3">
    <source>
        <dbReference type="Pfam" id="PF21530"/>
    </source>
</evidence>
<keyword evidence="1" id="KW-0547">Nucleotide-binding</keyword>
<gene>
    <name evidence="4" type="ORF">Slati_2652100</name>
</gene>
<dbReference type="SUPFAM" id="SSF52540">
    <property type="entry name" value="P-loop containing nucleoside triphosphate hydrolases"/>
    <property type="match status" value="1"/>
</dbReference>
<keyword evidence="1" id="KW-0378">Hydrolase</keyword>
<reference evidence="4" key="2">
    <citation type="journal article" date="2024" name="Plant">
        <title>Genomic evolution and insights into agronomic trait innovations of Sesamum species.</title>
        <authorList>
            <person name="Miao H."/>
            <person name="Wang L."/>
            <person name="Qu L."/>
            <person name="Liu H."/>
            <person name="Sun Y."/>
            <person name="Le M."/>
            <person name="Wang Q."/>
            <person name="Wei S."/>
            <person name="Zheng Y."/>
            <person name="Lin W."/>
            <person name="Duan Y."/>
            <person name="Cao H."/>
            <person name="Xiong S."/>
            <person name="Wang X."/>
            <person name="Wei L."/>
            <person name="Li C."/>
            <person name="Ma Q."/>
            <person name="Ju M."/>
            <person name="Zhao R."/>
            <person name="Li G."/>
            <person name="Mu C."/>
            <person name="Tian Q."/>
            <person name="Mei H."/>
            <person name="Zhang T."/>
            <person name="Gao T."/>
            <person name="Zhang H."/>
        </authorList>
    </citation>
    <scope>NUCLEOTIDE SEQUENCE</scope>
    <source>
        <strain evidence="4">KEN1</strain>
    </source>
</reference>
<accession>A0AAW2VUS1</accession>
<dbReference type="GO" id="GO:0006281">
    <property type="term" value="P:DNA repair"/>
    <property type="evidence" value="ECO:0007669"/>
    <property type="project" value="UniProtKB-KW"/>
</dbReference>
<dbReference type="PANTHER" id="PTHR10492">
    <property type="match status" value="1"/>
</dbReference>
<dbReference type="GO" id="GO:0005524">
    <property type="term" value="F:ATP binding"/>
    <property type="evidence" value="ECO:0007669"/>
    <property type="project" value="UniProtKB-KW"/>
</dbReference>
<dbReference type="InterPro" id="IPR010285">
    <property type="entry name" value="DNA_helicase_pif1-like_DEAD"/>
</dbReference>